<keyword evidence="1" id="KW-0812">Transmembrane</keyword>
<name>A0AAV9VGE3_9PEZI</name>
<dbReference type="Proteomes" id="UP001373714">
    <property type="component" value="Unassembled WGS sequence"/>
</dbReference>
<reference evidence="2 3" key="1">
    <citation type="submission" date="2019-10" db="EMBL/GenBank/DDBJ databases">
        <authorList>
            <person name="Palmer J.M."/>
        </authorList>
    </citation>
    <scope>NUCLEOTIDE SEQUENCE [LARGE SCALE GENOMIC DNA]</scope>
    <source>
        <strain evidence="2 3">TWF730</strain>
    </source>
</reference>
<evidence type="ECO:0000313" key="3">
    <source>
        <dbReference type="Proteomes" id="UP001373714"/>
    </source>
</evidence>
<evidence type="ECO:0000313" key="2">
    <source>
        <dbReference type="EMBL" id="KAK6360527.1"/>
    </source>
</evidence>
<gene>
    <name evidence="2" type="ORF">TWF730_006668</name>
</gene>
<keyword evidence="1" id="KW-0472">Membrane</keyword>
<keyword evidence="3" id="KW-1185">Reference proteome</keyword>
<dbReference type="AlphaFoldDB" id="A0AAV9VGE3"/>
<sequence>MLASPASSSLRRSPLLVCILVVLCIQSYYLFKYNSQTTAGRVRDDYYNRGAYAPPGAGTATQTVIVTRTALVGPSGTNAVLQPNAGATIRGPPMHDIVLSIKTGATVIHARVPIQLLTIVPNFPNTLIYSDLKSKIGDFEVVDALRRVSADEAGSTLKYWRKLQDIQAQNDGLSDSEGKMGDLKEGWALDKFKNVPILIETYQKFPEASYYLFIDGDTSLISSNWFPYLMDLSRKHDPIHSPVYWGSMALLNNVPFGHGGSGYLINQAALRKLIPQDKLFDENFLLDLERNYTKLASSSCCGDLVLGQAMTDRAGVTVKHKWPWYQGETWWSIPYHESNFCSAIGTLHHVLAEDMQQIWDFEQYMLKKNGMDKWRPDGWTEEHEGGFKEWKFSNMPREARTQDLKKYKNILFRDMFDYFIAKKLPQEAEKDDDGTMMLSAKRVGWDNRSWKETEWNKDKVKKEGTLDWQKDSILSEKNCRIACEVHDNSCIQWYYRDGICGLSPKFNYGRRLRNDGTYMEWKKLGVSGWIPDRVEQKITQWRAKCPSST</sequence>
<comment type="caution">
    <text evidence="2">The sequence shown here is derived from an EMBL/GenBank/DDBJ whole genome shotgun (WGS) entry which is preliminary data.</text>
</comment>
<proteinExistence type="predicted"/>
<evidence type="ECO:0008006" key="4">
    <source>
        <dbReference type="Google" id="ProtNLM"/>
    </source>
</evidence>
<evidence type="ECO:0000256" key="1">
    <source>
        <dbReference type="SAM" id="Phobius"/>
    </source>
</evidence>
<keyword evidence="1" id="KW-1133">Transmembrane helix</keyword>
<dbReference type="EMBL" id="JAVHNS010000003">
    <property type="protein sequence ID" value="KAK6360527.1"/>
    <property type="molecule type" value="Genomic_DNA"/>
</dbReference>
<accession>A0AAV9VGE3</accession>
<organism evidence="2 3">
    <name type="scientific">Orbilia blumenaviensis</name>
    <dbReference type="NCBI Taxonomy" id="1796055"/>
    <lineage>
        <taxon>Eukaryota</taxon>
        <taxon>Fungi</taxon>
        <taxon>Dikarya</taxon>
        <taxon>Ascomycota</taxon>
        <taxon>Pezizomycotina</taxon>
        <taxon>Orbiliomycetes</taxon>
        <taxon>Orbiliales</taxon>
        <taxon>Orbiliaceae</taxon>
        <taxon>Orbilia</taxon>
    </lineage>
</organism>
<dbReference type="Gene3D" id="3.90.550.50">
    <property type="match status" value="1"/>
</dbReference>
<protein>
    <recommendedName>
        <fullName evidence="4">Glycosyltransferase family 31 protein</fullName>
    </recommendedName>
</protein>
<feature type="transmembrane region" description="Helical" evidence="1">
    <location>
        <begin position="12"/>
        <end position="31"/>
    </location>
</feature>